<dbReference type="RefSeq" id="WP_104409749.1">
    <property type="nucleotide sequence ID" value="NZ_PTIS01000006.1"/>
</dbReference>
<feature type="transmembrane region" description="Helical" evidence="1">
    <location>
        <begin position="40"/>
        <end position="56"/>
    </location>
</feature>
<dbReference type="AlphaFoldDB" id="A0A2S6FYH2"/>
<accession>A0A2S6FYH2</accession>
<evidence type="ECO:0000313" key="3">
    <source>
        <dbReference type="Proteomes" id="UP000239863"/>
    </source>
</evidence>
<feature type="transmembrane region" description="Helical" evidence="1">
    <location>
        <begin position="12"/>
        <end position="34"/>
    </location>
</feature>
<keyword evidence="1" id="KW-0812">Transmembrane</keyword>
<keyword evidence="1" id="KW-0472">Membrane</keyword>
<gene>
    <name evidence="2" type="ORF">BD821_106135</name>
</gene>
<evidence type="ECO:0008006" key="4">
    <source>
        <dbReference type="Google" id="ProtNLM"/>
    </source>
</evidence>
<name>A0A2S6FYH2_9CLOT</name>
<dbReference type="OrthoDB" id="1942925at2"/>
<protein>
    <recommendedName>
        <fullName evidence="4">DUF3953 domain-containing protein</fullName>
    </recommendedName>
</protein>
<proteinExistence type="predicted"/>
<keyword evidence="1" id="KW-1133">Transmembrane helix</keyword>
<reference evidence="2 3" key="1">
    <citation type="submission" date="2018-02" db="EMBL/GenBank/DDBJ databases">
        <title>Genomic Encyclopedia of Archaeal and Bacterial Type Strains, Phase II (KMG-II): from individual species to whole genera.</title>
        <authorList>
            <person name="Goeker M."/>
        </authorList>
    </citation>
    <scope>NUCLEOTIDE SEQUENCE [LARGE SCALE GENOMIC DNA]</scope>
    <source>
        <strain evidence="2 3">DSM 15099</strain>
    </source>
</reference>
<dbReference type="Proteomes" id="UP000239863">
    <property type="component" value="Unassembled WGS sequence"/>
</dbReference>
<feature type="transmembrane region" description="Helical" evidence="1">
    <location>
        <begin position="63"/>
        <end position="82"/>
    </location>
</feature>
<evidence type="ECO:0000313" key="2">
    <source>
        <dbReference type="EMBL" id="PPK48613.1"/>
    </source>
</evidence>
<comment type="caution">
    <text evidence="2">The sequence shown here is derived from an EMBL/GenBank/DDBJ whole genome shotgun (WGS) entry which is preliminary data.</text>
</comment>
<organism evidence="2 3">
    <name type="scientific">Clostridium algidicarnis DSM 15099</name>
    <dbReference type="NCBI Taxonomy" id="1121295"/>
    <lineage>
        <taxon>Bacteria</taxon>
        <taxon>Bacillati</taxon>
        <taxon>Bacillota</taxon>
        <taxon>Clostridia</taxon>
        <taxon>Eubacteriales</taxon>
        <taxon>Clostridiaceae</taxon>
        <taxon>Clostridium</taxon>
    </lineage>
</organism>
<dbReference type="EMBL" id="PTIS01000006">
    <property type="protein sequence ID" value="PPK48613.1"/>
    <property type="molecule type" value="Genomic_DNA"/>
</dbReference>
<sequence>MKKEFMKKVITLIIIIGCIFLVLGLLGLFGIINMEAMPCVLLSAGLFNISNAYYVYGKNKKSAIFLTLSGLFSIFVSIFITLF</sequence>
<evidence type="ECO:0000256" key="1">
    <source>
        <dbReference type="SAM" id="Phobius"/>
    </source>
</evidence>